<dbReference type="AlphaFoldDB" id="A0A1S2LMV2"/>
<evidence type="ECO:0000313" key="1">
    <source>
        <dbReference type="EMBL" id="OIJ13520.1"/>
    </source>
</evidence>
<sequence length="283" mass="32818">MKINIKKKKLNLIAAKLNIHGNIFGTNVPDLIKKIPPAIRNASYTEDCIVTNGLWNWRIILDDEKNSFLLGRLCKARNETTEVLKGTSVGDFEIPTKVYYSFFLYEPKEEILIFEENSNISKHQFAENFDLILQRIDYVIGQVVIVPYPKKNEYRNLLRKALQVTALEFEIIPPNFKKRKSYKNIHEIIADQKSKKLNVKFENEDGVNIEGDFVDEGFSLLEEGYVPESRAVIINREGNSEIISSNTMINQREFKLKEGNINEVFRLLKIMFNNAKPRIDTNE</sequence>
<dbReference type="Pfam" id="PF15931">
    <property type="entry name" value="DUF4747"/>
    <property type="match status" value="1"/>
</dbReference>
<name>A0A1S2LMV2_9BACI</name>
<organism evidence="1 3">
    <name type="scientific">Anaerobacillus isosaccharinicus</name>
    <dbReference type="NCBI Taxonomy" id="1532552"/>
    <lineage>
        <taxon>Bacteria</taxon>
        <taxon>Bacillati</taxon>
        <taxon>Bacillota</taxon>
        <taxon>Bacilli</taxon>
        <taxon>Bacillales</taxon>
        <taxon>Bacillaceae</taxon>
        <taxon>Anaerobacillus</taxon>
    </lineage>
</organism>
<reference evidence="2 3" key="2">
    <citation type="journal article" date="2017" name="Genome Announc.">
        <title>Draft Genome Sequences of Four Alkaliphilic Bacteria Belonging to the Anaerobacillus Genus.</title>
        <authorList>
            <person name="Bassil N.M."/>
            <person name="Lloyd J.R."/>
        </authorList>
    </citation>
    <scope>NUCLEOTIDE SEQUENCE [LARGE SCALE GENOMIC DNA]</scope>
    <source>
        <strain evidence="2 3">NB2006</strain>
    </source>
</reference>
<protein>
    <recommendedName>
        <fullName evidence="4">DUF4747 domain-containing protein</fullName>
    </recommendedName>
</protein>
<dbReference type="Proteomes" id="UP000180175">
    <property type="component" value="Chromosome"/>
</dbReference>
<evidence type="ECO:0000313" key="2">
    <source>
        <dbReference type="EMBL" id="QOY36507.1"/>
    </source>
</evidence>
<reference evidence="2 3" key="3">
    <citation type="journal article" date="2019" name="Int. J. Syst. Evol. Microbiol.">
        <title>Anaerobacillus isosaccharinicus sp. nov., an alkaliphilic bacterium which degrades isosaccharinic acid.</title>
        <authorList>
            <person name="Bassil N.M."/>
            <person name="Lloyd J.R."/>
        </authorList>
    </citation>
    <scope>NUCLEOTIDE SEQUENCE [LARGE SCALE GENOMIC DNA]</scope>
    <source>
        <strain evidence="2 3">NB2006</strain>
    </source>
</reference>
<reference evidence="2" key="4">
    <citation type="submission" date="2020-10" db="EMBL/GenBank/DDBJ databases">
        <authorList>
            <person name="Bassil N.M."/>
            <person name="Lloyd J.R."/>
        </authorList>
    </citation>
    <scope>NUCLEOTIDE SEQUENCE</scope>
    <source>
        <strain evidence="2">NB2006</strain>
    </source>
</reference>
<dbReference type="InterPro" id="IPR031832">
    <property type="entry name" value="DUF4747"/>
</dbReference>
<gene>
    <name evidence="2" type="ORF">AWH56_002130</name>
    <name evidence="1" type="ORF">AWH56_13815</name>
</gene>
<dbReference type="RefSeq" id="WP_071317632.1">
    <property type="nucleotide sequence ID" value="NZ_CP063356.2"/>
</dbReference>
<dbReference type="EMBL" id="LQXD01000123">
    <property type="protein sequence ID" value="OIJ13520.1"/>
    <property type="molecule type" value="Genomic_DNA"/>
</dbReference>
<dbReference type="EMBL" id="CP063356">
    <property type="protein sequence ID" value="QOY36507.1"/>
    <property type="molecule type" value="Genomic_DNA"/>
</dbReference>
<reference evidence="1 3" key="1">
    <citation type="submission" date="2016-10" db="EMBL/GenBank/DDBJ databases">
        <title>Draft genome sequences of four alkaliphilic bacteria belonging to the Anaerobacillus genus.</title>
        <authorList>
            <person name="Bassil N.M."/>
            <person name="Lloyd J.R."/>
        </authorList>
    </citation>
    <scope>NUCLEOTIDE SEQUENCE [LARGE SCALE GENOMIC DNA]</scope>
    <source>
        <strain evidence="1 3">NB2006</strain>
    </source>
</reference>
<evidence type="ECO:0008006" key="4">
    <source>
        <dbReference type="Google" id="ProtNLM"/>
    </source>
</evidence>
<accession>A0A1S2LMV2</accession>
<proteinExistence type="predicted"/>
<keyword evidence="3" id="KW-1185">Reference proteome</keyword>
<dbReference type="KEGG" id="aia:AWH56_002130"/>
<evidence type="ECO:0000313" key="3">
    <source>
        <dbReference type="Proteomes" id="UP000180175"/>
    </source>
</evidence>